<comment type="caution">
    <text evidence="1">The sequence shown here is derived from an EMBL/GenBank/DDBJ whole genome shotgun (WGS) entry which is preliminary data.</text>
</comment>
<evidence type="ECO:0000313" key="1">
    <source>
        <dbReference type="EMBL" id="ETO11725.1"/>
    </source>
</evidence>
<proteinExistence type="predicted"/>
<evidence type="ECO:0000313" key="2">
    <source>
        <dbReference type="Proteomes" id="UP000023152"/>
    </source>
</evidence>
<dbReference type="AlphaFoldDB" id="X6MFA6"/>
<organism evidence="1 2">
    <name type="scientific">Reticulomyxa filosa</name>
    <dbReference type="NCBI Taxonomy" id="46433"/>
    <lineage>
        <taxon>Eukaryota</taxon>
        <taxon>Sar</taxon>
        <taxon>Rhizaria</taxon>
        <taxon>Retaria</taxon>
        <taxon>Foraminifera</taxon>
        <taxon>Monothalamids</taxon>
        <taxon>Reticulomyxidae</taxon>
        <taxon>Reticulomyxa</taxon>
    </lineage>
</organism>
<dbReference type="Proteomes" id="UP000023152">
    <property type="component" value="Unassembled WGS sequence"/>
</dbReference>
<name>X6MFA6_RETFI</name>
<dbReference type="OrthoDB" id="7614088at2759"/>
<protein>
    <submittedName>
        <fullName evidence="1">Uncharacterized protein</fullName>
    </submittedName>
</protein>
<dbReference type="EMBL" id="ASPP01022115">
    <property type="protein sequence ID" value="ETO11725.1"/>
    <property type="molecule type" value="Genomic_DNA"/>
</dbReference>
<gene>
    <name evidence="1" type="ORF">RFI_25652</name>
</gene>
<accession>X6MFA6</accession>
<sequence length="130" mass="15254">MIVAEHNVFKGLSVALFNQKTLTHGIDYVLEKINVKDDSIDTSKLKKMYDEFNIKYRQFVQNNLDKIKNDPKQLSVFANNARIYASDIKQIPGNERWDPSVRHNIPEVMANIFALWTLQHVQYYHDAQRC</sequence>
<reference evidence="1 2" key="1">
    <citation type="journal article" date="2013" name="Curr. Biol.">
        <title>The Genome of the Foraminiferan Reticulomyxa filosa.</title>
        <authorList>
            <person name="Glockner G."/>
            <person name="Hulsmann N."/>
            <person name="Schleicher M."/>
            <person name="Noegel A.A."/>
            <person name="Eichinger L."/>
            <person name="Gallinger C."/>
            <person name="Pawlowski J."/>
            <person name="Sierra R."/>
            <person name="Euteneuer U."/>
            <person name="Pillet L."/>
            <person name="Moustafa A."/>
            <person name="Platzer M."/>
            <person name="Groth M."/>
            <person name="Szafranski K."/>
            <person name="Schliwa M."/>
        </authorList>
    </citation>
    <scope>NUCLEOTIDE SEQUENCE [LARGE SCALE GENOMIC DNA]</scope>
</reference>
<keyword evidence="2" id="KW-1185">Reference proteome</keyword>